<dbReference type="GO" id="GO:0005829">
    <property type="term" value="C:cytosol"/>
    <property type="evidence" value="ECO:0007669"/>
    <property type="project" value="TreeGrafter"/>
</dbReference>
<dbReference type="FunFam" id="1.10.10.650:FF:000001">
    <property type="entry name" value="S1 RNA-binding domain 1"/>
    <property type="match status" value="1"/>
</dbReference>
<dbReference type="InterPro" id="IPR003029">
    <property type="entry name" value="S1_domain"/>
</dbReference>
<dbReference type="RefSeq" id="WP_168937205.1">
    <property type="nucleotide sequence ID" value="NZ_JABAGA010000001.1"/>
</dbReference>
<comment type="caution">
    <text evidence="3">The sequence shown here is derived from an EMBL/GenBank/DDBJ whole genome shotgun (WGS) entry which is preliminary data.</text>
</comment>
<dbReference type="Pfam" id="PF09371">
    <property type="entry name" value="Tex_N"/>
    <property type="match status" value="1"/>
</dbReference>
<dbReference type="Gene3D" id="1.10.3500.10">
    <property type="entry name" value="Tex N-terminal region-like"/>
    <property type="match status" value="1"/>
</dbReference>
<dbReference type="InterPro" id="IPR055179">
    <property type="entry name" value="Tex-like_central_region"/>
</dbReference>
<dbReference type="FunFam" id="1.10.150.310:FF:000001">
    <property type="entry name" value="RNA-binding transcriptional accessory protein"/>
    <property type="match status" value="1"/>
</dbReference>
<dbReference type="InterPro" id="IPR037027">
    <property type="entry name" value="YqgF/RNaseH-like_dom_sf"/>
</dbReference>
<organism evidence="3 4">
    <name type="scientific">Corynebacterium xerosis</name>
    <dbReference type="NCBI Taxonomy" id="1725"/>
    <lineage>
        <taxon>Bacteria</taxon>
        <taxon>Bacillati</taxon>
        <taxon>Actinomycetota</taxon>
        <taxon>Actinomycetes</taxon>
        <taxon>Mycobacteriales</taxon>
        <taxon>Corynebacteriaceae</taxon>
        <taxon>Corynebacterium</taxon>
    </lineage>
</organism>
<dbReference type="InterPro" id="IPR044146">
    <property type="entry name" value="S1_Tex"/>
</dbReference>
<dbReference type="Pfam" id="PF12836">
    <property type="entry name" value="HHH_3"/>
    <property type="match status" value="1"/>
</dbReference>
<dbReference type="SUPFAM" id="SSF53098">
    <property type="entry name" value="Ribonuclease H-like"/>
    <property type="match status" value="1"/>
</dbReference>
<dbReference type="SMART" id="SM00316">
    <property type="entry name" value="S1"/>
    <property type="match status" value="1"/>
</dbReference>
<dbReference type="Pfam" id="PF00575">
    <property type="entry name" value="S1"/>
    <property type="match status" value="1"/>
</dbReference>
<accession>A0A7X9SV41</accession>
<dbReference type="GO" id="GO:0006412">
    <property type="term" value="P:translation"/>
    <property type="evidence" value="ECO:0007669"/>
    <property type="project" value="TreeGrafter"/>
</dbReference>
<dbReference type="InterPro" id="IPR023319">
    <property type="entry name" value="Tex-like_HTH_dom_sf"/>
</dbReference>
<dbReference type="Gene3D" id="2.40.50.140">
    <property type="entry name" value="Nucleic acid-binding proteins"/>
    <property type="match status" value="1"/>
</dbReference>
<feature type="region of interest" description="Disordered" evidence="1">
    <location>
        <begin position="708"/>
        <end position="768"/>
    </location>
</feature>
<dbReference type="Pfam" id="PF22706">
    <property type="entry name" value="Tex_central_region"/>
    <property type="match status" value="1"/>
</dbReference>
<dbReference type="AlphaFoldDB" id="A0A7X9SV41"/>
<dbReference type="GO" id="GO:0003729">
    <property type="term" value="F:mRNA binding"/>
    <property type="evidence" value="ECO:0007669"/>
    <property type="project" value="UniProtKB-ARBA"/>
</dbReference>
<evidence type="ECO:0000259" key="2">
    <source>
        <dbReference type="PROSITE" id="PS50126"/>
    </source>
</evidence>
<feature type="compositionally biased region" description="Gly residues" evidence="1">
    <location>
        <begin position="723"/>
        <end position="745"/>
    </location>
</feature>
<evidence type="ECO:0000313" key="3">
    <source>
        <dbReference type="EMBL" id="NMF08397.1"/>
    </source>
</evidence>
<evidence type="ECO:0000256" key="1">
    <source>
        <dbReference type="SAM" id="MobiDB-lite"/>
    </source>
</evidence>
<dbReference type="EMBL" id="JABAGA010000001">
    <property type="protein sequence ID" value="NMF08397.1"/>
    <property type="molecule type" value="Genomic_DNA"/>
</dbReference>
<dbReference type="InterPro" id="IPR018974">
    <property type="entry name" value="Tex-like_N"/>
</dbReference>
<dbReference type="GO" id="GO:0003735">
    <property type="term" value="F:structural constituent of ribosome"/>
    <property type="evidence" value="ECO:0007669"/>
    <property type="project" value="TreeGrafter"/>
</dbReference>
<dbReference type="InterPro" id="IPR050437">
    <property type="entry name" value="Ribos_protein_bS1-like"/>
</dbReference>
<dbReference type="PROSITE" id="PS50126">
    <property type="entry name" value="S1"/>
    <property type="match status" value="1"/>
</dbReference>
<dbReference type="FunFam" id="2.40.50.140:FF:000051">
    <property type="entry name" value="RNA-binding transcriptional accessory protein"/>
    <property type="match status" value="1"/>
</dbReference>
<feature type="domain" description="S1 motif" evidence="2">
    <location>
        <begin position="640"/>
        <end position="709"/>
    </location>
</feature>
<dbReference type="Gene3D" id="1.10.10.650">
    <property type="entry name" value="RuvA domain 2-like"/>
    <property type="match status" value="1"/>
</dbReference>
<dbReference type="SUPFAM" id="SSF47781">
    <property type="entry name" value="RuvA domain 2-like"/>
    <property type="match status" value="2"/>
</dbReference>
<proteinExistence type="predicted"/>
<dbReference type="InterPro" id="IPR012337">
    <property type="entry name" value="RNaseH-like_sf"/>
</dbReference>
<dbReference type="PANTHER" id="PTHR10724">
    <property type="entry name" value="30S RIBOSOMAL PROTEIN S1"/>
    <property type="match status" value="1"/>
</dbReference>
<dbReference type="CDD" id="cd05685">
    <property type="entry name" value="S1_Tex"/>
    <property type="match status" value="1"/>
</dbReference>
<name>A0A7X9SV41_9CORY</name>
<dbReference type="SUPFAM" id="SSF50249">
    <property type="entry name" value="Nucleic acid-binding proteins"/>
    <property type="match status" value="1"/>
</dbReference>
<dbReference type="InterPro" id="IPR041692">
    <property type="entry name" value="HHH_9"/>
</dbReference>
<feature type="compositionally biased region" description="Basic and acidic residues" evidence="1">
    <location>
        <begin position="708"/>
        <end position="722"/>
    </location>
</feature>
<sequence>MIETTIARELGVDQAHVATAVKLLDEGNTVPFIARYRKEATGGLDDGQLRTIEERLTYLRELEDRKTAVLAAIEEQGKLTDDLRALILACDTKARLEDLYLPFKKKRRTKADIAREAGLEPLLDDLLANPSADPSQLAAGYVTEGFAEPKDALNGARAILVESFSTDADLVGDVRERVWSTGQAAASVVEGKEQAGAKYRDYFEHTEPLETMPGHRVLAVLRGEAEGILQLGIDAGDDAVYEGMVRRALDLPESEWIDQAIRFGWRTKLEVSAALDARMRLKERAEAEAVEVFARNLRDLLLAAPAGQRATLGLDPGFRNGVKCAVVDGTGKVLDTVVVYPHQPQNKWDAARDALATLCATHRVELMAVGNGTASRETDQLAREVADLLVKAGGARPEPVTVSESGASVYSASALAAAEFPDMDVSLRGAVSIARRLQDPLAELVKIDPKSIGVGQYQHDVSQTKLAHSLDAVVEDAVNAVGVEVNTASAPLLGRVAGVSSTVAENIVAYRDGNGAFTSRKELLKVPRLGPKAFEQCAGFLRVRGAANPLDASAVHPESYGVVDRIAAATGLGVAELIGNSRVLSSLDPRDFVDEAAGVGVPTVTDIIAELDKPGRDPRPEFKTATFKEGVEKVSDLAPGMILEGTVTNVAAFGAFVDVGVHQDGLVHVSAMSKGFVSDPHEVVKSGEVVKVKVMDVDVDRQRIGLSLRLDDEPGAKPERGGRGGGGRGGQRGGSRGGKPGGQRGNRGNASGASGSMADALKKAGFGR</sequence>
<dbReference type="PANTHER" id="PTHR10724:SF10">
    <property type="entry name" value="S1 RNA-BINDING DOMAIN-CONTAINING PROTEIN 1"/>
    <property type="match status" value="1"/>
</dbReference>
<evidence type="ECO:0000313" key="4">
    <source>
        <dbReference type="Proteomes" id="UP000589552"/>
    </source>
</evidence>
<dbReference type="SUPFAM" id="SSF158832">
    <property type="entry name" value="Tex N-terminal region-like"/>
    <property type="match status" value="1"/>
</dbReference>
<dbReference type="Pfam" id="PF16921">
    <property type="entry name" value="Tex_YqgF"/>
    <property type="match status" value="1"/>
</dbReference>
<dbReference type="Pfam" id="PF17674">
    <property type="entry name" value="HHH_9"/>
    <property type="match status" value="1"/>
</dbReference>
<dbReference type="GO" id="GO:0006139">
    <property type="term" value="P:nucleobase-containing compound metabolic process"/>
    <property type="evidence" value="ECO:0007669"/>
    <property type="project" value="InterPro"/>
</dbReference>
<feature type="compositionally biased region" description="Low complexity" evidence="1">
    <location>
        <begin position="746"/>
        <end position="756"/>
    </location>
</feature>
<dbReference type="Gene3D" id="3.30.420.140">
    <property type="entry name" value="YqgF/RNase H-like domain"/>
    <property type="match status" value="1"/>
</dbReference>
<dbReference type="InterPro" id="IPR012340">
    <property type="entry name" value="NA-bd_OB-fold"/>
</dbReference>
<dbReference type="InterPro" id="IPR023323">
    <property type="entry name" value="Tex-like_dom_sf"/>
</dbReference>
<dbReference type="InterPro" id="IPR010994">
    <property type="entry name" value="RuvA_2-like"/>
</dbReference>
<dbReference type="Proteomes" id="UP000589552">
    <property type="component" value="Unassembled WGS sequence"/>
</dbReference>
<dbReference type="SMART" id="SM00732">
    <property type="entry name" value="YqgFc"/>
    <property type="match status" value="1"/>
</dbReference>
<dbReference type="InterPro" id="IPR006641">
    <property type="entry name" value="YqgF/RNaseH-like_dom"/>
</dbReference>
<protein>
    <submittedName>
        <fullName evidence="3">RNA-binding transcriptional accessory protein</fullName>
    </submittedName>
</protein>
<dbReference type="FunFam" id="3.30.420.140:FF:000001">
    <property type="entry name" value="RNA-binding transcriptional accessory protein"/>
    <property type="match status" value="1"/>
</dbReference>
<dbReference type="Gene3D" id="1.10.150.310">
    <property type="entry name" value="Tex RuvX-like domain-like"/>
    <property type="match status" value="1"/>
</dbReference>
<dbReference type="InterPro" id="IPR032639">
    <property type="entry name" value="Tex_YqgF"/>
</dbReference>
<gene>
    <name evidence="3" type="ORF">HF852_02025</name>
</gene>
<reference evidence="3 4" key="1">
    <citation type="submission" date="2020-04" db="EMBL/GenBank/DDBJ databases">
        <authorList>
            <person name="Hitch T.C.A."/>
            <person name="Wylensek D."/>
            <person name="Clavel T."/>
        </authorList>
    </citation>
    <scope>NUCLEOTIDE SEQUENCE [LARGE SCALE GENOMIC DNA]</scope>
    <source>
        <strain evidence="3 4">BL-383-APC-2I</strain>
    </source>
</reference>